<evidence type="ECO:0000313" key="2">
    <source>
        <dbReference type="EMBL" id="TIH10803.1"/>
    </source>
</evidence>
<evidence type="ECO:0000313" key="3">
    <source>
        <dbReference type="Proteomes" id="UP000307541"/>
    </source>
</evidence>
<proteinExistence type="predicted"/>
<dbReference type="Proteomes" id="UP000307541">
    <property type="component" value="Unassembled WGS sequence"/>
</dbReference>
<organism evidence="2 3">
    <name type="scientific">Pseudomonas leptonychotis</name>
    <dbReference type="NCBI Taxonomy" id="2448482"/>
    <lineage>
        <taxon>Bacteria</taxon>
        <taxon>Pseudomonadati</taxon>
        <taxon>Pseudomonadota</taxon>
        <taxon>Gammaproteobacteria</taxon>
        <taxon>Pseudomonadales</taxon>
        <taxon>Pseudomonadaceae</taxon>
        <taxon>Pseudomonas</taxon>
    </lineage>
</organism>
<comment type="caution">
    <text evidence="2">The sequence shown here is derived from an EMBL/GenBank/DDBJ whole genome shotgun (WGS) entry which is preliminary data.</text>
</comment>
<protein>
    <submittedName>
        <fullName evidence="2">Uncharacterized protein</fullName>
    </submittedName>
</protein>
<dbReference type="AlphaFoldDB" id="A0A4T2A1A7"/>
<feature type="region of interest" description="Disordered" evidence="1">
    <location>
        <begin position="26"/>
        <end position="62"/>
    </location>
</feature>
<reference evidence="2 3" key="1">
    <citation type="submission" date="2018-10" db="EMBL/GenBank/DDBJ databases">
        <title>Pseudomonas leptonychotis sp. nov., isolated from Weddell seals in Antarctica.</title>
        <authorList>
            <person name="Novakova D."/>
            <person name="Svec P."/>
            <person name="Kralova S."/>
            <person name="Kristofova L."/>
            <person name="Zeman M."/>
            <person name="Pantucek R."/>
            <person name="Maslanova I."/>
            <person name="Sedlacek I."/>
        </authorList>
    </citation>
    <scope>NUCLEOTIDE SEQUENCE [LARGE SCALE GENOMIC DNA]</scope>
    <source>
        <strain evidence="2 3">CCM 8849</strain>
    </source>
</reference>
<evidence type="ECO:0000256" key="1">
    <source>
        <dbReference type="SAM" id="MobiDB-lite"/>
    </source>
</evidence>
<accession>A0A4T2A1A7</accession>
<feature type="compositionally biased region" description="Pro residues" evidence="1">
    <location>
        <begin position="38"/>
        <end position="53"/>
    </location>
</feature>
<name>A0A4T2A1A7_9PSED</name>
<gene>
    <name evidence="2" type="ORF">D8779_09035</name>
</gene>
<keyword evidence="3" id="KW-1185">Reference proteome</keyword>
<sequence length="62" mass="6352">MVGFAGRENSCQTSQGATLCTRITAKPSPSMCDKAPAPISPSPATISPPPAAPPAQTMQLKR</sequence>
<dbReference type="EMBL" id="RFLV01000001">
    <property type="protein sequence ID" value="TIH10803.1"/>
    <property type="molecule type" value="Genomic_DNA"/>
</dbReference>